<dbReference type="AlphaFoldDB" id="A0A4Z2G9P3"/>
<evidence type="ECO:0000313" key="2">
    <source>
        <dbReference type="Proteomes" id="UP000314294"/>
    </source>
</evidence>
<evidence type="ECO:0000313" key="1">
    <source>
        <dbReference type="EMBL" id="TNN49242.1"/>
    </source>
</evidence>
<sequence length="217" mass="23389">MFLDTLFMKHGVPSVTASSILSEKYSTTGRQCSSQGLAGAGAVYGRVQFGATGAVHRTPKNLAHVLMEKRRICPQAMSKAGPLSLEDFTHCQWERDTHVDLVAERGVGAVLELALVVGGVADAEASQRGGEVPLGGAVVQTETPAATRTEEGRCDRVCIQGKDSNPFQSEKDETRPYSRKRVMYSLEQEDQVSGELSYISCLDMMNGCLPSSSQSFP</sequence>
<protein>
    <submittedName>
        <fullName evidence="1">Uncharacterized protein</fullName>
    </submittedName>
</protein>
<reference evidence="1 2" key="1">
    <citation type="submission" date="2019-03" db="EMBL/GenBank/DDBJ databases">
        <title>First draft genome of Liparis tanakae, snailfish: a comprehensive survey of snailfish specific genes.</title>
        <authorList>
            <person name="Kim W."/>
            <person name="Song I."/>
            <person name="Jeong J.-H."/>
            <person name="Kim D."/>
            <person name="Kim S."/>
            <person name="Ryu S."/>
            <person name="Song J.Y."/>
            <person name="Lee S.K."/>
        </authorList>
    </citation>
    <scope>NUCLEOTIDE SEQUENCE [LARGE SCALE GENOMIC DNA]</scope>
    <source>
        <tissue evidence="1">Muscle</tissue>
    </source>
</reference>
<dbReference type="Proteomes" id="UP000314294">
    <property type="component" value="Unassembled WGS sequence"/>
</dbReference>
<keyword evidence="2" id="KW-1185">Reference proteome</keyword>
<gene>
    <name evidence="1" type="ORF">EYF80_040540</name>
</gene>
<dbReference type="EMBL" id="SRLO01000663">
    <property type="protein sequence ID" value="TNN49242.1"/>
    <property type="molecule type" value="Genomic_DNA"/>
</dbReference>
<name>A0A4Z2G9P3_9TELE</name>
<comment type="caution">
    <text evidence="1">The sequence shown here is derived from an EMBL/GenBank/DDBJ whole genome shotgun (WGS) entry which is preliminary data.</text>
</comment>
<dbReference type="OrthoDB" id="8945706at2759"/>
<proteinExistence type="predicted"/>
<organism evidence="1 2">
    <name type="scientific">Liparis tanakae</name>
    <name type="common">Tanaka's snailfish</name>
    <dbReference type="NCBI Taxonomy" id="230148"/>
    <lineage>
        <taxon>Eukaryota</taxon>
        <taxon>Metazoa</taxon>
        <taxon>Chordata</taxon>
        <taxon>Craniata</taxon>
        <taxon>Vertebrata</taxon>
        <taxon>Euteleostomi</taxon>
        <taxon>Actinopterygii</taxon>
        <taxon>Neopterygii</taxon>
        <taxon>Teleostei</taxon>
        <taxon>Neoteleostei</taxon>
        <taxon>Acanthomorphata</taxon>
        <taxon>Eupercaria</taxon>
        <taxon>Perciformes</taxon>
        <taxon>Cottioidei</taxon>
        <taxon>Cottales</taxon>
        <taxon>Liparidae</taxon>
        <taxon>Liparis</taxon>
    </lineage>
</organism>
<accession>A0A4Z2G9P3</accession>